<evidence type="ECO:0000313" key="2">
    <source>
        <dbReference type="EMBL" id="KAJ6837538.1"/>
    </source>
</evidence>
<sequence length="72" mass="8270">MIYKYNGRRMLTASSTRKEKRNLPGAPKDARRGKRDKESSWTALSRVSNDRMFLGRTKDRNSPTPSQGIRAD</sequence>
<protein>
    <submittedName>
        <fullName evidence="2">Uncharacterized protein</fullName>
    </submittedName>
</protein>
<feature type="compositionally biased region" description="Polar residues" evidence="1">
    <location>
        <begin position="62"/>
        <end position="72"/>
    </location>
</feature>
<organism evidence="2 3">
    <name type="scientific">Iris pallida</name>
    <name type="common">Sweet iris</name>
    <dbReference type="NCBI Taxonomy" id="29817"/>
    <lineage>
        <taxon>Eukaryota</taxon>
        <taxon>Viridiplantae</taxon>
        <taxon>Streptophyta</taxon>
        <taxon>Embryophyta</taxon>
        <taxon>Tracheophyta</taxon>
        <taxon>Spermatophyta</taxon>
        <taxon>Magnoliopsida</taxon>
        <taxon>Liliopsida</taxon>
        <taxon>Asparagales</taxon>
        <taxon>Iridaceae</taxon>
        <taxon>Iridoideae</taxon>
        <taxon>Irideae</taxon>
        <taxon>Iris</taxon>
    </lineage>
</organism>
<dbReference type="EMBL" id="JANAVB010011395">
    <property type="protein sequence ID" value="KAJ6837538.1"/>
    <property type="molecule type" value="Genomic_DNA"/>
</dbReference>
<feature type="region of interest" description="Disordered" evidence="1">
    <location>
        <begin position="1"/>
        <end position="72"/>
    </location>
</feature>
<proteinExistence type="predicted"/>
<evidence type="ECO:0000256" key="1">
    <source>
        <dbReference type="SAM" id="MobiDB-lite"/>
    </source>
</evidence>
<comment type="caution">
    <text evidence="2">The sequence shown here is derived from an EMBL/GenBank/DDBJ whole genome shotgun (WGS) entry which is preliminary data.</text>
</comment>
<keyword evidence="3" id="KW-1185">Reference proteome</keyword>
<reference evidence="2" key="2">
    <citation type="submission" date="2023-04" db="EMBL/GenBank/DDBJ databases">
        <authorList>
            <person name="Bruccoleri R.E."/>
            <person name="Oakeley E.J."/>
            <person name="Faust A.-M."/>
            <person name="Dessus-Babus S."/>
            <person name="Altorfer M."/>
            <person name="Burckhardt D."/>
            <person name="Oertli M."/>
            <person name="Naumann U."/>
            <person name="Petersen F."/>
            <person name="Wong J."/>
        </authorList>
    </citation>
    <scope>NUCLEOTIDE SEQUENCE</scope>
    <source>
        <strain evidence="2">GSM-AAB239-AS_SAM_17_03QT</strain>
        <tissue evidence="2">Leaf</tissue>
    </source>
</reference>
<reference evidence="2" key="1">
    <citation type="journal article" date="2023" name="GigaByte">
        <title>Genome assembly of the bearded iris, Iris pallida Lam.</title>
        <authorList>
            <person name="Bruccoleri R.E."/>
            <person name="Oakeley E.J."/>
            <person name="Faust A.M.E."/>
            <person name="Altorfer M."/>
            <person name="Dessus-Babus S."/>
            <person name="Burckhardt D."/>
            <person name="Oertli M."/>
            <person name="Naumann U."/>
            <person name="Petersen F."/>
            <person name="Wong J."/>
        </authorList>
    </citation>
    <scope>NUCLEOTIDE SEQUENCE</scope>
    <source>
        <strain evidence="2">GSM-AAB239-AS_SAM_17_03QT</strain>
    </source>
</reference>
<evidence type="ECO:0000313" key="3">
    <source>
        <dbReference type="Proteomes" id="UP001140949"/>
    </source>
</evidence>
<name>A0AAX6HA58_IRIPA</name>
<dbReference type="Proteomes" id="UP001140949">
    <property type="component" value="Unassembled WGS sequence"/>
</dbReference>
<accession>A0AAX6HA58</accession>
<dbReference type="AlphaFoldDB" id="A0AAX6HA58"/>
<gene>
    <name evidence="2" type="ORF">M6B38_120300</name>
</gene>